<accession>A0AC35F7V7</accession>
<evidence type="ECO:0000313" key="1">
    <source>
        <dbReference type="Proteomes" id="UP000887580"/>
    </source>
</evidence>
<evidence type="ECO:0000313" key="2">
    <source>
        <dbReference type="WBParaSite" id="PS1159_v2.g14678.t1"/>
    </source>
</evidence>
<dbReference type="WBParaSite" id="PS1159_v2.g14678.t1">
    <property type="protein sequence ID" value="PS1159_v2.g14678.t1"/>
    <property type="gene ID" value="PS1159_v2.g14678"/>
</dbReference>
<reference evidence="2" key="1">
    <citation type="submission" date="2022-11" db="UniProtKB">
        <authorList>
            <consortium name="WormBaseParasite"/>
        </authorList>
    </citation>
    <scope>IDENTIFICATION</scope>
</reference>
<proteinExistence type="predicted"/>
<protein>
    <submittedName>
        <fullName evidence="2">Calcineurin-like phosphoesterase domain-containing protein</fullName>
    </submittedName>
</protein>
<name>A0AC35F7V7_9BILA</name>
<sequence length="473" mass="53852">MVVIKVGDFATSDSPENIRRSPAEKPIRSFLSIFRHRFLKGIIKILIVQGQLNYEKVFEVLFYECMLAIVSTCVYHRIISLSEINKRETWKIYIRAALIIFALILIFMTHFSYIFYYLPLPPEFLLAEICFLAFGIYLHFVVFLFLLFLIECVASILIYIFQKWIPSMHFTLPYLNTPLLSSKTLQTLMALILGIALTAQGYIATRIEPTVKHLNLLIQDLPLEFHGFTIAFVSDIHTGPTVGKAKVAQIVQIINDLNPDIITVVGDLSDGYISYIGDRLKPLKNLKAKHGKFGVLGNHEYFYENADDWIKFYEKELNLTMFINDGKVFERNGKKLCLAGLDDYYTEGARFIGHKMNTTKAIKNCSPKIPTIILAHQPKGAAKVLKDLSKLGRRADVILSGHTHGGQLVVVYPIGVALVDYFFGLYLHRESNTQIYVSSGVNYWGPPVKMWPTLCEIVKIKLLSNLKNDNKNI</sequence>
<organism evidence="1 2">
    <name type="scientific">Panagrolaimus sp. PS1159</name>
    <dbReference type="NCBI Taxonomy" id="55785"/>
    <lineage>
        <taxon>Eukaryota</taxon>
        <taxon>Metazoa</taxon>
        <taxon>Ecdysozoa</taxon>
        <taxon>Nematoda</taxon>
        <taxon>Chromadorea</taxon>
        <taxon>Rhabditida</taxon>
        <taxon>Tylenchina</taxon>
        <taxon>Panagrolaimomorpha</taxon>
        <taxon>Panagrolaimoidea</taxon>
        <taxon>Panagrolaimidae</taxon>
        <taxon>Panagrolaimus</taxon>
    </lineage>
</organism>
<dbReference type="Proteomes" id="UP000887580">
    <property type="component" value="Unplaced"/>
</dbReference>